<feature type="transmembrane region" description="Helical" evidence="1">
    <location>
        <begin position="2018"/>
        <end position="2039"/>
    </location>
</feature>
<gene>
    <name evidence="2" type="ORF">UFOVP724_160</name>
</gene>
<organism evidence="2">
    <name type="scientific">uncultured Caudovirales phage</name>
    <dbReference type="NCBI Taxonomy" id="2100421"/>
    <lineage>
        <taxon>Viruses</taxon>
        <taxon>Duplodnaviria</taxon>
        <taxon>Heunggongvirae</taxon>
        <taxon>Uroviricota</taxon>
        <taxon>Caudoviricetes</taxon>
        <taxon>Peduoviridae</taxon>
        <taxon>Maltschvirus</taxon>
        <taxon>Maltschvirus maltsch</taxon>
    </lineage>
</organism>
<name>A0A6J5NRS2_9CAUD</name>
<reference evidence="2" key="1">
    <citation type="submission" date="2020-04" db="EMBL/GenBank/DDBJ databases">
        <authorList>
            <person name="Chiriac C."/>
            <person name="Salcher M."/>
            <person name="Ghai R."/>
            <person name="Kavagutti S V."/>
        </authorList>
    </citation>
    <scope>NUCLEOTIDE SEQUENCE</scope>
</reference>
<evidence type="ECO:0000313" key="2">
    <source>
        <dbReference type="EMBL" id="CAB4160356.1"/>
    </source>
</evidence>
<protein>
    <submittedName>
        <fullName evidence="2">Uncharacterized protein</fullName>
    </submittedName>
</protein>
<evidence type="ECO:0000256" key="1">
    <source>
        <dbReference type="SAM" id="Phobius"/>
    </source>
</evidence>
<keyword evidence="1" id="KW-0472">Membrane</keyword>
<accession>A0A6J5NRS2</accession>
<keyword evidence="1" id="KW-1133">Transmembrane helix</keyword>
<proteinExistence type="predicted"/>
<dbReference type="EMBL" id="LR796696">
    <property type="protein sequence ID" value="CAB4160356.1"/>
    <property type="molecule type" value="Genomic_DNA"/>
</dbReference>
<keyword evidence="1" id="KW-0812">Transmembrane</keyword>
<sequence>MGIEKTIRIDNEIANRDLVDFDYLKYENYSALKQGLIEDYLNTERNDIYKFEINDIQLAVPPISIGINKESLDYAYKTLRSKSTTKIQSTNAVFHVSITLMFPRETLLQLHRLVIQIRNNPFVYIKNKYLSSSVAQNEYFEQLINASNTSLGNSQATHFTVFNLQVSNYQQSPGSFLVELDLRYFNHNAYSNNLMFKKELLYISNDTKKLSTIPVTGLIKSRVIEYEKKQDIELRFYKNEFKTEESYIEKLPTIKTIKDDFLFSKYLSEKLSTYAVDSPKESNIYVRYYNRLQAEALWNNFGINIFQDNDNGSINLFEDYGYNDITEWFSRGVDNNQSIPMKVLSISGKYLPVPIRKEIIEQMLMNDSKIEIIYESYHKLNLKSEDLKIISSLLKKGVTFNRNPDDKKIIEKNNKALVENEAFLKKRIEEIGKKKPAEINKTDKEEAAISNLINLIKLSNVNFKDLSFMQLADDFANIMSFVHREVISHDYENNEEFSLIQQIKPLAITSMSAMISNQIATIPLLGHHYPTHQYLGSTEPKYSMTFIGNSDPDSRDNMPSGIKKIEQIKNLLTYNSNNYKFVPNSNCFALNSFITRLFDSYKEEDLLEIDSKDKRVSDIKKRLSMNALNIQTIESLPGMSSGTMRISETNVYDYEKISQVYSSELKTKYEDFHKTFLKDIRSAYKSYPKMPEPPKKTKQESDIQKILSKINIKITKLQDKNTNNFYYETNEGFKYFIKDEDKIKQENKDKSDTDILIKKLINDYLLTDLVIPNGVEIDLNAALKGISSKINEMPTVNQYTLDLNNNNIGSFYDVDEVFKKKYSLLYLEESYFSKFILLQDLKNHVSKFFLWAEVSENYGVKNLNSIYLDNSSLKENLNEFFKYLKTACRQNENDEVKYSDFLPGGLIHNEEDPEKLKKFFESFKTVYYGNDNIKTIKENIDKVLYQTVNNENMAEANRYKTLYNIQLFNVEYTIIDSNSFTRVSEEEEKYQKELTQIQEASVKFNQLKKDILKFPIEIRAKIYKIISLEDILLQKLHPYPTQDEKYLNQFFSDLHPQSNIFEFSNMTLKEFSNKRAGLNYQFLQYLFTSKESLNLVNNSSTSIVSAETKNNAVIATSLVAPVLIEYGIASIVAGTGAAVSLPFLVAAGITIGSGYVINEALTYIVDKVNGAVDKESSNYLGTRAFFVNNMQDIVNLDFEKSDNQIVNFFFEQKERNDIRIIFDSLVDAEIQKEVFNFSFDKKNAITELNLKGNEKGLENIFPQIIKDFINTDFQLAMYPEIRKAFLANANTSGIILPGASIGNNEYLAGTLYSTLMGLFWFPTEVDVVLNVNDYSTLFKNTLDSNNALTGYLVNDEIFESFDLEWDLEQKYLNNFYGKRNDLFFAQRLKDTDNISRHFKDKELKKDSEGNPLTYFMQLGNENQLALIEKLNNNIINIFRFEYEKLILDLLKDEDFIQVMKVINPTKYEKLEKYEELDGIDLSGESAYPDIDLPLIPVDHNLNNKLNPGFFYFNQEEDFSDEFAKDQRIKKDIEFSLSVFKKSKQFMNAMKSKGIYSGPYSGPTLEKKQKNNTLDVTFDELLFDMRDEPNSDKVVLVNDDQSKVTQKITSNVLFESGKATITRTDTFSTRSTVNSEPAYLDATINYSETQNISVLELYGTVGQDYLSKYAEEIVKSRAYLQLQGKDPEQTQELRNEFVKKLLEQKRDEVLKSFNKQIKGNSIGDSTSRTDLFTFTNTPILVQDNKTRNLAEEKNNLVNESLKIFKGDDQYTDDAKVIEELGIQAFSDRRSIKNAYPTFKFYLVEEDVSDSSNFNVYDDFYSYNGVKDITIYKSRKLAADTAVIRLQNISGSIDGTKRNVYRDVDYEMGLANIENIEEGNATNNLGIQSVMLRAGVTGQIRLGYDSNPNNLQVMISGKVTDVMWSSNGDLCEVTIQSFGVELISKRMGTSADPKVQEIPFKDTYSLLGFVIHQSEMAHFGRFKKNAKVLEGENRDSTIGLQYSLDEMLVNSTSKSISSGFTSIGVGIAITGAITTLLLYAFRGRASNMLESVRTFMSGFMPGLRNVLTVTDDIVAAVPTTTLGRIGSLFSGIRGLLTPVWVFVAKGLTTLRVSPGSVSKSTALAEYGLFGTLLRMGNTANTLSLGYTEILVHGIIMPYFRTVTTFAILDLFGLNLVSNFIETTIRSIRYGFNNLMGYDMAREYFLDKYKTTLVKMSPADDCIYVPAKELYINTDQESRLKNPLWKNLSDYLNKSKSVLFDDTILGSLTNIFLGTTSWRFALESENSVMEKQNVNEFIKQVFLLADKRLDVIDASFYYYIQNKTSWEILNEMTLRHTGWITGARPYGLGLEYRVFFGRPNDMFFYKEYSQNTIELLNQTISWLYSKTESNYTPKPNRGKIFDNKNLLKAIPSRVKNVFKEEDSLGNYLVQNLYSKLSSRKRPFRQYHMLSSRFNLISNNVQVNETRHNSVNVKFKYKPTSDNPEGVFTRNIKLHDNIPEDKINTVDIDFSECKGFGAALRYGVSTLILETKETYDGEIICIGKPNINPHDVCILEDTYNNIYGGIEVEAVTHMFSSETGYITEIRPNMICTSNESTTYPILQSQAIFEASKRVVEELKLVPEDLKNTDILKKEISEIVDLYFDSSILSRVKDEIRGKSNFANSENHEAFVNLFSQDNAAAISVLKDVTVQLLTTAYETGDLDFLSNMRKGIAQVPESIKNSLNKITKDAAIASLIFMGLGLYIEGRFRVGPSTQTLSAFQTNLVSFFSKSKDLSIYTFAASLFTNQFGESIIENFLGHNSTFHKITDSLNETNFAKINDGTIIQLWPLFKNDKPLVANGIEYIKQNYIWHNRFGEIYNTISDAAYGYLNEREKIKSYASLYGDQTNINNLLRTSPLKTFGYYIKSRYGVSDLTVRELYTYDQLNPSGLESR</sequence>